<sequence>MSKKQKKAEPLAEEWDLSEGFGILPRDISLTQNIGCVGGKSKKPEPSKIKTENKE</sequence>
<dbReference type="AlphaFoldDB" id="A0A326RYH3"/>
<accession>A0A326RYH3</accession>
<feature type="region of interest" description="Disordered" evidence="1">
    <location>
        <begin position="33"/>
        <end position="55"/>
    </location>
</feature>
<evidence type="ECO:0000313" key="3">
    <source>
        <dbReference type="Proteomes" id="UP000248917"/>
    </source>
</evidence>
<keyword evidence="3" id="KW-1185">Reference proteome</keyword>
<dbReference type="EMBL" id="QKTX01000002">
    <property type="protein sequence ID" value="PZV86514.1"/>
    <property type="molecule type" value="Genomic_DNA"/>
</dbReference>
<name>A0A326RYH3_9BACT</name>
<evidence type="ECO:0000256" key="1">
    <source>
        <dbReference type="SAM" id="MobiDB-lite"/>
    </source>
</evidence>
<reference evidence="2 3" key="1">
    <citation type="submission" date="2018-06" db="EMBL/GenBank/DDBJ databases">
        <title>Genomic Encyclopedia of Archaeal and Bacterial Type Strains, Phase II (KMG-II): from individual species to whole genera.</title>
        <authorList>
            <person name="Goeker M."/>
        </authorList>
    </citation>
    <scope>NUCLEOTIDE SEQUENCE [LARGE SCALE GENOMIC DNA]</scope>
    <source>
        <strain evidence="2 3">T4</strain>
    </source>
</reference>
<evidence type="ECO:0000313" key="2">
    <source>
        <dbReference type="EMBL" id="PZV86514.1"/>
    </source>
</evidence>
<protein>
    <submittedName>
        <fullName evidence="2">Uncharacterized protein</fullName>
    </submittedName>
</protein>
<feature type="compositionally biased region" description="Basic and acidic residues" evidence="1">
    <location>
        <begin position="42"/>
        <end position="55"/>
    </location>
</feature>
<proteinExistence type="predicted"/>
<comment type="caution">
    <text evidence="2">The sequence shown here is derived from an EMBL/GenBank/DDBJ whole genome shotgun (WGS) entry which is preliminary data.</text>
</comment>
<organism evidence="2 3">
    <name type="scientific">Algoriphagus aquaeductus</name>
    <dbReference type="NCBI Taxonomy" id="475299"/>
    <lineage>
        <taxon>Bacteria</taxon>
        <taxon>Pseudomonadati</taxon>
        <taxon>Bacteroidota</taxon>
        <taxon>Cytophagia</taxon>
        <taxon>Cytophagales</taxon>
        <taxon>Cyclobacteriaceae</taxon>
        <taxon>Algoriphagus</taxon>
    </lineage>
</organism>
<gene>
    <name evidence="2" type="ORF">CLV31_102414</name>
</gene>
<dbReference type="RefSeq" id="WP_181452568.1">
    <property type="nucleotide sequence ID" value="NZ_JBJINY010000026.1"/>
</dbReference>
<dbReference type="Proteomes" id="UP000248917">
    <property type="component" value="Unassembled WGS sequence"/>
</dbReference>